<dbReference type="Proteomes" id="UP000285266">
    <property type="component" value="Unassembled WGS sequence"/>
</dbReference>
<feature type="region of interest" description="Disordered" evidence="1">
    <location>
        <begin position="234"/>
        <end position="271"/>
    </location>
</feature>
<dbReference type="RefSeq" id="WP_123645331.1">
    <property type="nucleotide sequence ID" value="NZ_QRAJ01000013.1"/>
</dbReference>
<proteinExistence type="predicted"/>
<feature type="region of interest" description="Disordered" evidence="1">
    <location>
        <begin position="169"/>
        <end position="194"/>
    </location>
</feature>
<gene>
    <name evidence="2" type="ORF">BMONG18_1585</name>
</gene>
<dbReference type="EMBL" id="QRAJ01000013">
    <property type="protein sequence ID" value="ROT86265.1"/>
    <property type="molecule type" value="Genomic_DNA"/>
</dbReference>
<feature type="compositionally biased region" description="Basic residues" evidence="1">
    <location>
        <begin position="247"/>
        <end position="264"/>
    </location>
</feature>
<evidence type="ECO:0000313" key="3">
    <source>
        <dbReference type="Proteomes" id="UP000285266"/>
    </source>
</evidence>
<protein>
    <submittedName>
        <fullName evidence="2">Uncharacterized protein</fullName>
    </submittedName>
</protein>
<sequence length="271" mass="29612">MAVEAADDQEIFEQVKAPLRSAATLAGMGISNAASSSTADAVNRRNRDVRQIAEVRSREQAMLDASKANLEPVFDADWVDRASTREVAARYQEAMAWQGRDPRLDEAAAHIRDVVRDRYGVDIATLDRETLEQAITHGEIDHGDAVQAGLQEDNERDAAGNLMNQADQLDAQSAESDDPQTSQDLSEAAEEMGEEGVVAFDSAERLQHEAQRLTKAALDDHQVEDAMRIEISHAQPVNETVRASKPVSKKKGKAKGFSKGRIRTRGAGPVR</sequence>
<accession>A0A423UC43</accession>
<dbReference type="AlphaFoldDB" id="A0A423UC43"/>
<evidence type="ECO:0000256" key="1">
    <source>
        <dbReference type="SAM" id="MobiDB-lite"/>
    </source>
</evidence>
<feature type="compositionally biased region" description="Polar residues" evidence="1">
    <location>
        <begin position="169"/>
        <end position="185"/>
    </location>
</feature>
<evidence type="ECO:0000313" key="2">
    <source>
        <dbReference type="EMBL" id="ROT86265.1"/>
    </source>
</evidence>
<comment type="caution">
    <text evidence="2">The sequence shown here is derived from an EMBL/GenBank/DDBJ whole genome shotgun (WGS) entry which is preliminary data.</text>
</comment>
<name>A0A423UC43_9BIFI</name>
<reference evidence="2 3" key="1">
    <citation type="submission" date="2018-07" db="EMBL/GenBank/DDBJ databases">
        <title>The role of parmesan cheese in vectoring bovine microbiota.</title>
        <authorList>
            <person name="Lugli G.A."/>
            <person name="Milani C."/>
        </authorList>
    </citation>
    <scope>NUCLEOTIDE SEQUENCE [LARGE SCALE GENOMIC DNA]</scope>
    <source>
        <strain evidence="2 3">BMONG18</strain>
    </source>
</reference>
<organism evidence="2 3">
    <name type="scientific">Bifidobacterium mongoliense</name>
    <dbReference type="NCBI Taxonomy" id="518643"/>
    <lineage>
        <taxon>Bacteria</taxon>
        <taxon>Bacillati</taxon>
        <taxon>Actinomycetota</taxon>
        <taxon>Actinomycetes</taxon>
        <taxon>Bifidobacteriales</taxon>
        <taxon>Bifidobacteriaceae</taxon>
        <taxon>Bifidobacterium</taxon>
    </lineage>
</organism>